<name>A0ACB7JB85_PLECO</name>
<gene>
    <name evidence="1" type="ORF">CCMSSC00406_0008997</name>
</gene>
<evidence type="ECO:0000313" key="1">
    <source>
        <dbReference type="EMBL" id="KAG9227025.1"/>
    </source>
</evidence>
<organism evidence="1 2">
    <name type="scientific">Pleurotus cornucopiae</name>
    <name type="common">Cornucopia mushroom</name>
    <dbReference type="NCBI Taxonomy" id="5321"/>
    <lineage>
        <taxon>Eukaryota</taxon>
        <taxon>Fungi</taxon>
        <taxon>Dikarya</taxon>
        <taxon>Basidiomycota</taxon>
        <taxon>Agaricomycotina</taxon>
        <taxon>Agaricomycetes</taxon>
        <taxon>Agaricomycetidae</taxon>
        <taxon>Agaricales</taxon>
        <taxon>Pleurotineae</taxon>
        <taxon>Pleurotaceae</taxon>
        <taxon>Pleurotus</taxon>
    </lineage>
</organism>
<comment type="caution">
    <text evidence="1">The sequence shown here is derived from an EMBL/GenBank/DDBJ whole genome shotgun (WGS) entry which is preliminary data.</text>
</comment>
<sequence length="108" mass="11512">MEYIWDTTLRSSWPTNDAAKLQLVKKPQGATGRAPAEGTGGGGSKKRQSIHESDLESDDEEPQSKKVKSITSEALAEGSKERKSKKMPSVATGRSNACTMAALTDGLC</sequence>
<protein>
    <submittedName>
        <fullName evidence="1">Uncharacterized protein</fullName>
    </submittedName>
</protein>
<dbReference type="Proteomes" id="UP000824881">
    <property type="component" value="Unassembled WGS sequence"/>
</dbReference>
<proteinExistence type="predicted"/>
<evidence type="ECO:0000313" key="2">
    <source>
        <dbReference type="Proteomes" id="UP000824881"/>
    </source>
</evidence>
<dbReference type="EMBL" id="WQMT02000002">
    <property type="protein sequence ID" value="KAG9227025.1"/>
    <property type="molecule type" value="Genomic_DNA"/>
</dbReference>
<keyword evidence="2" id="KW-1185">Reference proteome</keyword>
<reference evidence="1 2" key="1">
    <citation type="journal article" date="2021" name="Appl. Environ. Microbiol.">
        <title>Genetic linkage and physical mapping for an oyster mushroom Pleurotus cornucopiae and QTL analysis for the trait cap color.</title>
        <authorList>
            <person name="Zhang Y."/>
            <person name="Gao W."/>
            <person name="Sonnenberg A."/>
            <person name="Chen Q."/>
            <person name="Zhang J."/>
            <person name="Huang C."/>
        </authorList>
    </citation>
    <scope>NUCLEOTIDE SEQUENCE [LARGE SCALE GENOMIC DNA]</scope>
    <source>
        <strain evidence="1">CCMSSC00406</strain>
    </source>
</reference>
<accession>A0ACB7JB85</accession>